<evidence type="ECO:0000313" key="9">
    <source>
        <dbReference type="EMBL" id="NSB17021.1"/>
    </source>
</evidence>
<keyword evidence="4" id="KW-1003">Cell membrane</keyword>
<feature type="transmembrane region" description="Helical" evidence="8">
    <location>
        <begin position="217"/>
        <end position="238"/>
    </location>
</feature>
<feature type="transmembrane region" description="Helical" evidence="8">
    <location>
        <begin position="62"/>
        <end position="83"/>
    </location>
</feature>
<dbReference type="EMBL" id="JABTDW010000001">
    <property type="protein sequence ID" value="NSB17021.1"/>
    <property type="molecule type" value="Genomic_DNA"/>
</dbReference>
<dbReference type="PANTHER" id="PTHR36838:SF1">
    <property type="entry name" value="SLR1864 PROTEIN"/>
    <property type="match status" value="1"/>
</dbReference>
<evidence type="ECO:0000256" key="4">
    <source>
        <dbReference type="ARBA" id="ARBA00022475"/>
    </source>
</evidence>
<dbReference type="PANTHER" id="PTHR36838">
    <property type="entry name" value="AUXIN EFFLUX CARRIER FAMILY PROTEIN"/>
    <property type="match status" value="1"/>
</dbReference>
<feature type="transmembrane region" description="Helical" evidence="8">
    <location>
        <begin position="6"/>
        <end position="24"/>
    </location>
</feature>
<proteinExistence type="inferred from homology"/>
<dbReference type="AlphaFoldDB" id="A0AAE5H9I1"/>
<dbReference type="Gene3D" id="1.20.1530.20">
    <property type="match status" value="1"/>
</dbReference>
<feature type="transmembrane region" description="Helical" evidence="8">
    <location>
        <begin position="153"/>
        <end position="174"/>
    </location>
</feature>
<accession>A0AAE5H9I1</accession>
<comment type="similarity">
    <text evidence="2">Belongs to the auxin efflux carrier (TC 2.A.69) family.</text>
</comment>
<name>A0AAE5H9I1_CLOBE</name>
<evidence type="ECO:0000256" key="1">
    <source>
        <dbReference type="ARBA" id="ARBA00004651"/>
    </source>
</evidence>
<protein>
    <recommendedName>
        <fullName evidence="11">Transporter</fullName>
    </recommendedName>
</protein>
<comment type="subcellular location">
    <subcellularLocation>
        <location evidence="1">Cell membrane</location>
        <topology evidence="1">Multi-pass membrane protein</topology>
    </subcellularLocation>
</comment>
<keyword evidence="3" id="KW-0813">Transport</keyword>
<keyword evidence="5 8" id="KW-0812">Transmembrane</keyword>
<feature type="transmembrane region" description="Helical" evidence="8">
    <location>
        <begin position="119"/>
        <end position="141"/>
    </location>
</feature>
<evidence type="ECO:0008006" key="11">
    <source>
        <dbReference type="Google" id="ProtNLM"/>
    </source>
</evidence>
<evidence type="ECO:0000256" key="8">
    <source>
        <dbReference type="SAM" id="Phobius"/>
    </source>
</evidence>
<evidence type="ECO:0000256" key="2">
    <source>
        <dbReference type="ARBA" id="ARBA00010145"/>
    </source>
</evidence>
<feature type="transmembrane region" description="Helical" evidence="8">
    <location>
        <begin position="244"/>
        <end position="265"/>
    </location>
</feature>
<dbReference type="InterPro" id="IPR004776">
    <property type="entry name" value="Mem_transp_PIN-like"/>
</dbReference>
<organism evidence="9 10">
    <name type="scientific">Clostridium beijerinckii</name>
    <name type="common">Clostridium MP</name>
    <dbReference type="NCBI Taxonomy" id="1520"/>
    <lineage>
        <taxon>Bacteria</taxon>
        <taxon>Bacillati</taxon>
        <taxon>Bacillota</taxon>
        <taxon>Clostridia</taxon>
        <taxon>Eubacteriales</taxon>
        <taxon>Clostridiaceae</taxon>
        <taxon>Clostridium</taxon>
    </lineage>
</organism>
<dbReference type="Proteomes" id="UP000822184">
    <property type="component" value="Unassembled WGS sequence"/>
</dbReference>
<dbReference type="InterPro" id="IPR038770">
    <property type="entry name" value="Na+/solute_symporter_sf"/>
</dbReference>
<reference evidence="9" key="1">
    <citation type="submission" date="2020-06" db="EMBL/GenBank/DDBJ databases">
        <title>Genomic insights into acetone-butanol-ethanol (ABE) fermentation by sequencing solventogenic clostridia strains.</title>
        <authorList>
            <person name="Brown S."/>
        </authorList>
    </citation>
    <scope>NUCLEOTIDE SEQUENCE</scope>
    <source>
        <strain evidence="9">DJ123</strain>
    </source>
</reference>
<evidence type="ECO:0000256" key="6">
    <source>
        <dbReference type="ARBA" id="ARBA00022989"/>
    </source>
</evidence>
<dbReference type="GO" id="GO:0005886">
    <property type="term" value="C:plasma membrane"/>
    <property type="evidence" value="ECO:0007669"/>
    <property type="project" value="UniProtKB-SubCell"/>
</dbReference>
<feature type="transmembrane region" description="Helical" evidence="8">
    <location>
        <begin position="95"/>
        <end position="113"/>
    </location>
</feature>
<sequence length="296" mass="32824">MIISQMILLFGLMAVGYLAKITKIMDNISDKYFSKFITNIAIPATILSSAIGQNIGDKMSTFKVLLVAISIFLATPFISILIVKILKLERTYELMLNYSNLGFMGIPIISSIYGNKYVLYVSIFMMVFNISLFSHGVSILQKENNSSKVQLKNLLNPGIISALATLLIFIFEIPMNEFITIILKNIGSITTPLAMIIIGSILASVKITSIFTDKKIYIYTILKILVYPLLTWIILHNFVNDPVIIGVTVILCGLPTAGNVSMLCSDYNGNVELVTKGMFLSTIFSFVTIPLLMLIF</sequence>
<gene>
    <name evidence="9" type="ORF">BCD95_005280</name>
</gene>
<dbReference type="Pfam" id="PF03547">
    <property type="entry name" value="Mem_trans"/>
    <property type="match status" value="1"/>
</dbReference>
<keyword evidence="6 8" id="KW-1133">Transmembrane helix</keyword>
<evidence type="ECO:0000256" key="3">
    <source>
        <dbReference type="ARBA" id="ARBA00022448"/>
    </source>
</evidence>
<keyword evidence="7 8" id="KW-0472">Membrane</keyword>
<feature type="transmembrane region" description="Helical" evidence="8">
    <location>
        <begin position="186"/>
        <end position="205"/>
    </location>
</feature>
<dbReference type="GO" id="GO:0055085">
    <property type="term" value="P:transmembrane transport"/>
    <property type="evidence" value="ECO:0007669"/>
    <property type="project" value="InterPro"/>
</dbReference>
<evidence type="ECO:0000256" key="7">
    <source>
        <dbReference type="ARBA" id="ARBA00023136"/>
    </source>
</evidence>
<dbReference type="RefSeq" id="WP_077855735.1">
    <property type="nucleotide sequence ID" value="NZ_BKAK01000096.1"/>
</dbReference>
<evidence type="ECO:0000313" key="10">
    <source>
        <dbReference type="Proteomes" id="UP000822184"/>
    </source>
</evidence>
<feature type="transmembrane region" description="Helical" evidence="8">
    <location>
        <begin position="277"/>
        <end position="295"/>
    </location>
</feature>
<comment type="caution">
    <text evidence="9">The sequence shown here is derived from an EMBL/GenBank/DDBJ whole genome shotgun (WGS) entry which is preliminary data.</text>
</comment>
<evidence type="ECO:0000256" key="5">
    <source>
        <dbReference type="ARBA" id="ARBA00022692"/>
    </source>
</evidence>